<feature type="region of interest" description="Disordered" evidence="1">
    <location>
        <begin position="1"/>
        <end position="93"/>
    </location>
</feature>
<sequence length="93" mass="10425">MGDGRTITITGSEFTPEDGARIPKLLRGNNFHDTRQLTQHLKRYGLPEPGCDEPEEMLSEDDDDDDDDDEILESSGEKERELKACTAAEKLDT</sequence>
<reference evidence="2" key="2">
    <citation type="submission" date="2018-05" db="EMBL/GenBank/DDBJ databases">
        <title>OpunRS2 (Oryza punctata Reference Sequence Version 2).</title>
        <authorList>
            <person name="Zhang J."/>
            <person name="Kudrna D."/>
            <person name="Lee S."/>
            <person name="Talag J."/>
            <person name="Welchert J."/>
            <person name="Wing R.A."/>
        </authorList>
    </citation>
    <scope>NUCLEOTIDE SEQUENCE [LARGE SCALE GENOMIC DNA]</scope>
</reference>
<dbReference type="Gramene" id="OPUNC05G10060.1">
    <property type="protein sequence ID" value="OPUNC05G10060.1"/>
    <property type="gene ID" value="OPUNC05G10060"/>
</dbReference>
<evidence type="ECO:0000313" key="2">
    <source>
        <dbReference type="EnsemblPlants" id="OPUNC05G10060.1"/>
    </source>
</evidence>
<feature type="compositionally biased region" description="Basic and acidic residues" evidence="1">
    <location>
        <begin position="75"/>
        <end position="93"/>
    </location>
</feature>
<protein>
    <submittedName>
        <fullName evidence="2">Uncharacterized protein</fullName>
    </submittedName>
</protein>
<reference evidence="2" key="1">
    <citation type="submission" date="2015-04" db="UniProtKB">
        <authorList>
            <consortium name="EnsemblPlants"/>
        </authorList>
    </citation>
    <scope>IDENTIFICATION</scope>
</reference>
<dbReference type="AlphaFoldDB" id="A0A0E0L110"/>
<keyword evidence="3" id="KW-1185">Reference proteome</keyword>
<feature type="compositionally biased region" description="Acidic residues" evidence="1">
    <location>
        <begin position="50"/>
        <end position="72"/>
    </location>
</feature>
<dbReference type="EnsemblPlants" id="OPUNC05G10060.1">
    <property type="protein sequence ID" value="OPUNC05G10060.1"/>
    <property type="gene ID" value="OPUNC05G10060"/>
</dbReference>
<evidence type="ECO:0000313" key="3">
    <source>
        <dbReference type="Proteomes" id="UP000026962"/>
    </source>
</evidence>
<dbReference type="Proteomes" id="UP000026962">
    <property type="component" value="Chromosome 5"/>
</dbReference>
<evidence type="ECO:0000256" key="1">
    <source>
        <dbReference type="SAM" id="MobiDB-lite"/>
    </source>
</evidence>
<proteinExistence type="predicted"/>
<organism evidence="2">
    <name type="scientific">Oryza punctata</name>
    <name type="common">Red rice</name>
    <dbReference type="NCBI Taxonomy" id="4537"/>
    <lineage>
        <taxon>Eukaryota</taxon>
        <taxon>Viridiplantae</taxon>
        <taxon>Streptophyta</taxon>
        <taxon>Embryophyta</taxon>
        <taxon>Tracheophyta</taxon>
        <taxon>Spermatophyta</taxon>
        <taxon>Magnoliopsida</taxon>
        <taxon>Liliopsida</taxon>
        <taxon>Poales</taxon>
        <taxon>Poaceae</taxon>
        <taxon>BOP clade</taxon>
        <taxon>Oryzoideae</taxon>
        <taxon>Oryzeae</taxon>
        <taxon>Oryzinae</taxon>
        <taxon>Oryza</taxon>
    </lineage>
</organism>
<name>A0A0E0L110_ORYPU</name>
<accession>A0A0E0L110</accession>
<dbReference type="HOGENOM" id="CLU_191770_0_0_1"/>